<dbReference type="InterPro" id="IPR030400">
    <property type="entry name" value="Sedolisin_dom"/>
</dbReference>
<organism evidence="18 19">
    <name type="scientific">Piloderma croceum (strain F 1598)</name>
    <dbReference type="NCBI Taxonomy" id="765440"/>
    <lineage>
        <taxon>Eukaryota</taxon>
        <taxon>Fungi</taxon>
        <taxon>Dikarya</taxon>
        <taxon>Basidiomycota</taxon>
        <taxon>Agaricomycotina</taxon>
        <taxon>Agaricomycetes</taxon>
        <taxon>Agaricomycetidae</taxon>
        <taxon>Atheliales</taxon>
        <taxon>Atheliaceae</taxon>
        <taxon>Piloderma</taxon>
    </lineage>
</organism>
<evidence type="ECO:0000256" key="16">
    <source>
        <dbReference type="SAM" id="SignalP"/>
    </source>
</evidence>
<keyword evidence="9 15" id="KW-0378">Hydrolase</keyword>
<feature type="binding site" evidence="15">
    <location>
        <position position="606"/>
    </location>
    <ligand>
        <name>Ca(2+)</name>
        <dbReference type="ChEBI" id="CHEBI:29108"/>
    </ligand>
</feature>
<evidence type="ECO:0000256" key="5">
    <source>
        <dbReference type="ARBA" id="ARBA00022525"/>
    </source>
</evidence>
<keyword evidence="8 16" id="KW-0732">Signal</keyword>
<dbReference type="InParanoid" id="A0A0C3F7L4"/>
<keyword evidence="19" id="KW-1185">Reference proteome</keyword>
<feature type="active site" description="Charge relay system" evidence="15">
    <location>
        <position position="313"/>
    </location>
</feature>
<protein>
    <recommendedName>
        <fullName evidence="4">tripeptidyl-peptidase II</fullName>
        <ecNumber evidence="4">3.4.14.10</ecNumber>
    </recommendedName>
</protein>
<keyword evidence="13" id="KW-0865">Zymogen</keyword>
<dbReference type="MEROPS" id="S53.007"/>
<comment type="subcellular location">
    <subcellularLocation>
        <location evidence="3">Secreted</location>
        <location evidence="3">Extracellular space</location>
    </subcellularLocation>
</comment>
<dbReference type="PANTHER" id="PTHR14218:SF19">
    <property type="entry name" value="SERINE PROTEASE AORO, PUTATIVE (AFU_ORTHOLOGUE AFUA_6G10250)-RELATED"/>
    <property type="match status" value="1"/>
</dbReference>
<feature type="active site" description="Charge relay system" evidence="15">
    <location>
        <position position="309"/>
    </location>
</feature>
<evidence type="ECO:0000256" key="6">
    <source>
        <dbReference type="ARBA" id="ARBA00022670"/>
    </source>
</evidence>
<evidence type="ECO:0000256" key="12">
    <source>
        <dbReference type="ARBA" id="ARBA00023026"/>
    </source>
</evidence>
<accession>A0A0C3F7L4</accession>
<evidence type="ECO:0000256" key="1">
    <source>
        <dbReference type="ARBA" id="ARBA00001910"/>
    </source>
</evidence>
<dbReference type="EC" id="3.4.14.10" evidence="4"/>
<dbReference type="Pfam" id="PF09286">
    <property type="entry name" value="Pro-kuma_activ"/>
    <property type="match status" value="1"/>
</dbReference>
<dbReference type="GO" id="GO:0046872">
    <property type="term" value="F:metal ion binding"/>
    <property type="evidence" value="ECO:0007669"/>
    <property type="project" value="UniProtKB-UniRule"/>
</dbReference>
<dbReference type="OrthoDB" id="409122at2759"/>
<evidence type="ECO:0000256" key="13">
    <source>
        <dbReference type="ARBA" id="ARBA00023145"/>
    </source>
</evidence>
<dbReference type="SUPFAM" id="SSF52743">
    <property type="entry name" value="Subtilisin-like"/>
    <property type="match status" value="1"/>
</dbReference>
<comment type="cofactor">
    <cofactor evidence="15">
        <name>Ca(2+)</name>
        <dbReference type="ChEBI" id="CHEBI:29108"/>
    </cofactor>
    <text evidence="15">Binds 1 Ca(2+) ion per subunit.</text>
</comment>
<reference evidence="19" key="2">
    <citation type="submission" date="2015-01" db="EMBL/GenBank/DDBJ databases">
        <title>Evolutionary Origins and Diversification of the Mycorrhizal Mutualists.</title>
        <authorList>
            <consortium name="DOE Joint Genome Institute"/>
            <consortium name="Mycorrhizal Genomics Consortium"/>
            <person name="Kohler A."/>
            <person name="Kuo A."/>
            <person name="Nagy L.G."/>
            <person name="Floudas D."/>
            <person name="Copeland A."/>
            <person name="Barry K.W."/>
            <person name="Cichocki N."/>
            <person name="Veneault-Fourrey C."/>
            <person name="LaButti K."/>
            <person name="Lindquist E.A."/>
            <person name="Lipzen A."/>
            <person name="Lundell T."/>
            <person name="Morin E."/>
            <person name="Murat C."/>
            <person name="Riley R."/>
            <person name="Ohm R."/>
            <person name="Sun H."/>
            <person name="Tunlid A."/>
            <person name="Henrissat B."/>
            <person name="Grigoriev I.V."/>
            <person name="Hibbett D.S."/>
            <person name="Martin F."/>
        </authorList>
    </citation>
    <scope>NUCLEOTIDE SEQUENCE [LARGE SCALE GENOMIC DNA]</scope>
    <source>
        <strain evidence="19">F 1598</strain>
    </source>
</reference>
<sequence length="648" mass="70192">MRFLTLPLVFLYILRWAVAKPRILPSLLHEKRNHVPPGWSHSGRHHAMAVLPLRFALSQRNIHTIEHYINDVAHPASPNYGNHWTATQVAEKFTPSHDTIETVKTWLSDNGFGWDRIRVTNLQGWIELNATVQEAEKLLWAEYHVYKHASGKEHISCESYHIPPHVAPHIDFVTPTVHFDVIVSRSPEASHRKIGASGTPINTNMQGRSFNGPKTTGSNSETFNQLDDCDQLITPLCLRALYGLGYKPRATSNNSFAIAEFTPGAYVPSDLDNFGKAYAPDIVGKRPKLVSIDGGTVQAALTGFDYNGESNLDLQYGMALVTGAQNVTLYQLGDSIQHASDNNLLNAFDSSYCGFDGGDDPNIDGIYPDQAPGGYKGKEDCGTVKPANVISISYYYNEADLTPAYTARQCVEFAKLGLMGITVLFASGDNGVAGLINACLNPDGSQSANGRLFNPSFPGTCPYVTSVGATQVNVNSTVYQPESACEQLISSGFLYSGGGFSNHFSIPDYQKDAVQNYLKNYLTPGLPLSYNSTGSRAHPDLSANGAKYAISLQGNFTRVYGTSASTPVVGAILTLINDARLLAGKKPIGFINPAIYSPSFSDAFHDVTNGTNPGCGTLGFNAAKGWDPVTGLGTPNFPKLVEKWLALP</sequence>
<evidence type="ECO:0000256" key="3">
    <source>
        <dbReference type="ARBA" id="ARBA00004239"/>
    </source>
</evidence>
<dbReference type="PANTHER" id="PTHR14218">
    <property type="entry name" value="PROTEASE S8 TRIPEPTIDYL PEPTIDASE I CLN2"/>
    <property type="match status" value="1"/>
</dbReference>
<evidence type="ECO:0000256" key="11">
    <source>
        <dbReference type="ARBA" id="ARBA00022837"/>
    </source>
</evidence>
<dbReference type="GO" id="GO:0008240">
    <property type="term" value="F:tripeptidyl-peptidase activity"/>
    <property type="evidence" value="ECO:0007669"/>
    <property type="project" value="UniProtKB-EC"/>
</dbReference>
<keyword evidence="12" id="KW-0843">Virulence</keyword>
<evidence type="ECO:0000313" key="18">
    <source>
        <dbReference type="EMBL" id="KIM75861.1"/>
    </source>
</evidence>
<dbReference type="CDD" id="cd11377">
    <property type="entry name" value="Pro-peptidase_S53"/>
    <property type="match status" value="1"/>
</dbReference>
<evidence type="ECO:0000256" key="14">
    <source>
        <dbReference type="ARBA" id="ARBA00023180"/>
    </source>
</evidence>
<dbReference type="PROSITE" id="PS51695">
    <property type="entry name" value="SEDOLISIN"/>
    <property type="match status" value="1"/>
</dbReference>
<proteinExistence type="predicted"/>
<dbReference type="Proteomes" id="UP000054166">
    <property type="component" value="Unassembled WGS sequence"/>
</dbReference>
<comment type="function">
    <text evidence="2">Secreted tripeptidyl-peptidase which degrades proteins at acidic pHs and is involved in virulence.</text>
</comment>
<dbReference type="GO" id="GO:0006508">
    <property type="term" value="P:proteolysis"/>
    <property type="evidence" value="ECO:0007669"/>
    <property type="project" value="UniProtKB-KW"/>
</dbReference>
<evidence type="ECO:0000256" key="8">
    <source>
        <dbReference type="ARBA" id="ARBA00022729"/>
    </source>
</evidence>
<keyword evidence="7 15" id="KW-0479">Metal-binding</keyword>
<evidence type="ECO:0000256" key="2">
    <source>
        <dbReference type="ARBA" id="ARBA00002451"/>
    </source>
</evidence>
<dbReference type="AlphaFoldDB" id="A0A0C3F7L4"/>
<dbReference type="STRING" id="765440.A0A0C3F7L4"/>
<dbReference type="InterPro" id="IPR050819">
    <property type="entry name" value="Tripeptidyl-peptidase_I"/>
</dbReference>
<feature type="signal peptide" evidence="16">
    <location>
        <begin position="1"/>
        <end position="19"/>
    </location>
</feature>
<dbReference type="EMBL" id="KN833041">
    <property type="protein sequence ID" value="KIM75861.1"/>
    <property type="molecule type" value="Genomic_DNA"/>
</dbReference>
<dbReference type="GO" id="GO:0005576">
    <property type="term" value="C:extracellular region"/>
    <property type="evidence" value="ECO:0007669"/>
    <property type="project" value="UniProtKB-SubCell"/>
</dbReference>
<feature type="binding site" evidence="15">
    <location>
        <position position="627"/>
    </location>
    <ligand>
        <name>Ca(2+)</name>
        <dbReference type="ChEBI" id="CHEBI:29108"/>
    </ligand>
</feature>
<dbReference type="SUPFAM" id="SSF54897">
    <property type="entry name" value="Protease propeptides/inhibitors"/>
    <property type="match status" value="1"/>
</dbReference>
<dbReference type="InterPro" id="IPR000209">
    <property type="entry name" value="Peptidase_S8/S53_dom"/>
</dbReference>
<keyword evidence="14" id="KW-0325">Glycoprotein</keyword>
<dbReference type="SMART" id="SM00944">
    <property type="entry name" value="Pro-kuma_activ"/>
    <property type="match status" value="1"/>
</dbReference>
<name>A0A0C3F7L4_PILCF</name>
<reference evidence="18 19" key="1">
    <citation type="submission" date="2014-04" db="EMBL/GenBank/DDBJ databases">
        <authorList>
            <consortium name="DOE Joint Genome Institute"/>
            <person name="Kuo A."/>
            <person name="Tarkka M."/>
            <person name="Buscot F."/>
            <person name="Kohler A."/>
            <person name="Nagy L.G."/>
            <person name="Floudas D."/>
            <person name="Copeland A."/>
            <person name="Barry K.W."/>
            <person name="Cichocki N."/>
            <person name="Veneault-Fourrey C."/>
            <person name="LaButti K."/>
            <person name="Lindquist E.A."/>
            <person name="Lipzen A."/>
            <person name="Lundell T."/>
            <person name="Morin E."/>
            <person name="Murat C."/>
            <person name="Sun H."/>
            <person name="Tunlid A."/>
            <person name="Henrissat B."/>
            <person name="Grigoriev I.V."/>
            <person name="Hibbett D.S."/>
            <person name="Martin F."/>
            <person name="Nordberg H.P."/>
            <person name="Cantor M.N."/>
            <person name="Hua S.X."/>
        </authorList>
    </citation>
    <scope>NUCLEOTIDE SEQUENCE [LARGE SCALE GENOMIC DNA]</scope>
    <source>
        <strain evidence="18 19">F 1598</strain>
    </source>
</reference>
<feature type="domain" description="Peptidase S53" evidence="17">
    <location>
        <begin position="232"/>
        <end position="647"/>
    </location>
</feature>
<feature type="binding site" evidence="15">
    <location>
        <position position="625"/>
    </location>
    <ligand>
        <name>Ca(2+)</name>
        <dbReference type="ChEBI" id="CHEBI:29108"/>
    </ligand>
</feature>
<feature type="binding site" evidence="15">
    <location>
        <position position="607"/>
    </location>
    <ligand>
        <name>Ca(2+)</name>
        <dbReference type="ChEBI" id="CHEBI:29108"/>
    </ligand>
</feature>
<evidence type="ECO:0000256" key="15">
    <source>
        <dbReference type="PROSITE-ProRule" id="PRU01032"/>
    </source>
</evidence>
<evidence type="ECO:0000256" key="7">
    <source>
        <dbReference type="ARBA" id="ARBA00022723"/>
    </source>
</evidence>
<dbReference type="InterPro" id="IPR036852">
    <property type="entry name" value="Peptidase_S8/S53_dom_sf"/>
</dbReference>
<dbReference type="Gene3D" id="3.40.50.200">
    <property type="entry name" value="Peptidase S8/S53 domain"/>
    <property type="match status" value="1"/>
</dbReference>
<dbReference type="HOGENOM" id="CLU_013783_4_0_1"/>
<gene>
    <name evidence="18" type="ORF">PILCRDRAFT_13235</name>
</gene>
<dbReference type="GO" id="GO:0004252">
    <property type="term" value="F:serine-type endopeptidase activity"/>
    <property type="evidence" value="ECO:0007669"/>
    <property type="project" value="UniProtKB-UniRule"/>
</dbReference>
<dbReference type="FunFam" id="3.40.50.200:FF:000015">
    <property type="entry name" value="Tripeptidyl peptidase A"/>
    <property type="match status" value="1"/>
</dbReference>
<keyword evidence="10 15" id="KW-0720">Serine protease</keyword>
<comment type="catalytic activity">
    <reaction evidence="1">
        <text>Release of an N-terminal tripeptide from a polypeptide.</text>
        <dbReference type="EC" id="3.4.14.10"/>
    </reaction>
</comment>
<feature type="chain" id="PRO_5002177245" description="tripeptidyl-peptidase II" evidence="16">
    <location>
        <begin position="20"/>
        <end position="648"/>
    </location>
</feature>
<evidence type="ECO:0000313" key="19">
    <source>
        <dbReference type="Proteomes" id="UP000054166"/>
    </source>
</evidence>
<evidence type="ECO:0000256" key="9">
    <source>
        <dbReference type="ARBA" id="ARBA00022801"/>
    </source>
</evidence>
<evidence type="ECO:0000256" key="4">
    <source>
        <dbReference type="ARBA" id="ARBA00012462"/>
    </source>
</evidence>
<evidence type="ECO:0000259" key="17">
    <source>
        <dbReference type="PROSITE" id="PS51695"/>
    </source>
</evidence>
<dbReference type="Pfam" id="PF00082">
    <property type="entry name" value="Peptidase_S8"/>
    <property type="match status" value="1"/>
</dbReference>
<dbReference type="CDD" id="cd04056">
    <property type="entry name" value="Peptidases_S53"/>
    <property type="match status" value="1"/>
</dbReference>
<keyword evidence="6 15" id="KW-0645">Protease</keyword>
<keyword evidence="11 15" id="KW-0106">Calcium</keyword>
<keyword evidence="5" id="KW-0964">Secreted</keyword>
<evidence type="ECO:0000256" key="10">
    <source>
        <dbReference type="ARBA" id="ARBA00022825"/>
    </source>
</evidence>
<feature type="active site" description="Charge relay system" evidence="15">
    <location>
        <position position="563"/>
    </location>
</feature>
<dbReference type="InterPro" id="IPR015366">
    <property type="entry name" value="S53_propep"/>
</dbReference>